<feature type="transmembrane region" description="Helical" evidence="1">
    <location>
        <begin position="45"/>
        <end position="66"/>
    </location>
</feature>
<sequence length="156" mass="16517">MSELTSKNNPNSAINLTDYTQVLAIVCLVSLLSNWSGTGIAPWSALPGMLILFSMVVISLIVAKVMPFYLPSVAWLSVISVGLTLPVSPLAPWILQHLSNISFLSLVSPVLAYAGLAISKKEITTFKSAGIKIVIIAVLVFTGTYIGSAIVANTLL</sequence>
<dbReference type="KEGG" id="vih:AB0763_07175"/>
<evidence type="ECO:0000313" key="2">
    <source>
        <dbReference type="EMBL" id="XDK24021.1"/>
    </source>
</evidence>
<organism evidence="2">
    <name type="scientific">Vibrio sp. HB236076</name>
    <dbReference type="NCBI Taxonomy" id="3232307"/>
    <lineage>
        <taxon>Bacteria</taxon>
        <taxon>Pseudomonadati</taxon>
        <taxon>Pseudomonadota</taxon>
        <taxon>Gammaproteobacteria</taxon>
        <taxon>Vibrionales</taxon>
        <taxon>Vibrionaceae</taxon>
        <taxon>Vibrio</taxon>
    </lineage>
</organism>
<dbReference type="AlphaFoldDB" id="A0AB39HCE1"/>
<evidence type="ECO:0000256" key="1">
    <source>
        <dbReference type="SAM" id="Phobius"/>
    </source>
</evidence>
<keyword evidence="1" id="KW-1133">Transmembrane helix</keyword>
<accession>A0AB39HCE1</accession>
<protein>
    <submittedName>
        <fullName evidence="2">Uncharacterized protein</fullName>
    </submittedName>
</protein>
<dbReference type="EMBL" id="CP162601">
    <property type="protein sequence ID" value="XDK24021.1"/>
    <property type="molecule type" value="Genomic_DNA"/>
</dbReference>
<gene>
    <name evidence="2" type="ORF">AB0763_07175</name>
</gene>
<feature type="transmembrane region" description="Helical" evidence="1">
    <location>
        <begin position="131"/>
        <end position="152"/>
    </location>
</feature>
<proteinExistence type="predicted"/>
<reference evidence="2" key="1">
    <citation type="submission" date="2024-07" db="EMBL/GenBank/DDBJ databases">
        <title>Genome Analysis of a Potential Novel Vibrio Species Secreting pH- and Thermo-stable Alginate Lyase and its Application in Producing Alginate Oligosaccharides.</title>
        <authorList>
            <person name="Huang H."/>
            <person name="Bao K."/>
        </authorList>
    </citation>
    <scope>NUCLEOTIDE SEQUENCE</scope>
    <source>
        <strain evidence="2">HB236076</strain>
    </source>
</reference>
<feature type="transmembrane region" description="Helical" evidence="1">
    <location>
        <begin position="12"/>
        <end position="33"/>
    </location>
</feature>
<dbReference type="RefSeq" id="WP_306100069.1">
    <property type="nucleotide sequence ID" value="NZ_CP162601.1"/>
</dbReference>
<keyword evidence="1" id="KW-0812">Transmembrane</keyword>
<feature type="transmembrane region" description="Helical" evidence="1">
    <location>
        <begin position="73"/>
        <end position="95"/>
    </location>
</feature>
<feature type="transmembrane region" description="Helical" evidence="1">
    <location>
        <begin position="101"/>
        <end position="119"/>
    </location>
</feature>
<keyword evidence="1" id="KW-0472">Membrane</keyword>
<name>A0AB39HCE1_9VIBR</name>